<evidence type="ECO:0008006" key="3">
    <source>
        <dbReference type="Google" id="ProtNLM"/>
    </source>
</evidence>
<organism evidence="1 2">
    <name type="scientific">Claveliimonas bilis</name>
    <dbReference type="NCBI Taxonomy" id="3028070"/>
    <lineage>
        <taxon>Bacteria</taxon>
        <taxon>Bacillati</taxon>
        <taxon>Bacillota</taxon>
        <taxon>Clostridia</taxon>
        <taxon>Lachnospirales</taxon>
        <taxon>Lachnospiraceae</taxon>
        <taxon>Claveliimonas</taxon>
    </lineage>
</organism>
<reference evidence="2" key="1">
    <citation type="journal article" date="2023" name="Int. J. Syst. Evol. Microbiol.">
        <title>Claveliimonas bilis gen. nov., sp. nov., deoxycholic acid-producing bacteria isolated from human faeces, and reclassification of Sellimonas monacensis Zenner et al. 2021 as Claveliimonas monacensis comb. nov.</title>
        <authorList>
            <person name="Hisatomi A."/>
            <person name="Kastawa N.W.E.P.G."/>
            <person name="Song I."/>
            <person name="Ohkuma M."/>
            <person name="Fukiya S."/>
            <person name="Sakamoto M."/>
        </authorList>
    </citation>
    <scope>NUCLEOTIDE SEQUENCE [LARGE SCALE GENOMIC DNA]</scope>
    <source>
        <strain evidence="2">12BBH14</strain>
    </source>
</reference>
<gene>
    <name evidence="1" type="ORF">Lac1_24210</name>
</gene>
<evidence type="ECO:0000313" key="2">
    <source>
        <dbReference type="Proteomes" id="UP001305815"/>
    </source>
</evidence>
<sequence length="104" mass="11828">MNLNFQTIIDMFIAGETSGRAGSKTAPGNLSIHGNQLMHYSTPIMERTEKGFIVNLSQYSIQTGRVQKMLKETLKNKHYYWVLKVPRDYKGSLSGFQLNEEGDQ</sequence>
<accession>A0ABM8ID35</accession>
<evidence type="ECO:0000313" key="1">
    <source>
        <dbReference type="EMBL" id="BDZ78238.1"/>
    </source>
</evidence>
<dbReference type="Proteomes" id="UP001305815">
    <property type="component" value="Chromosome"/>
</dbReference>
<dbReference type="RefSeq" id="WP_316265278.1">
    <property type="nucleotide sequence ID" value="NZ_AP027742.1"/>
</dbReference>
<name>A0ABM8ID35_9FIRM</name>
<keyword evidence="2" id="KW-1185">Reference proteome</keyword>
<proteinExistence type="predicted"/>
<dbReference type="EMBL" id="AP027742">
    <property type="protein sequence ID" value="BDZ78238.1"/>
    <property type="molecule type" value="Genomic_DNA"/>
</dbReference>
<protein>
    <recommendedName>
        <fullName evidence="3">LAGLIDADG homing endonuclease</fullName>
    </recommendedName>
</protein>